<keyword evidence="2" id="KW-0472">Membrane</keyword>
<keyword evidence="2" id="KW-1133">Transmembrane helix</keyword>
<gene>
    <name evidence="3" type="ORF">M4V62_17415</name>
</gene>
<name>A0ABY4PU51_9ACTN</name>
<keyword evidence="4" id="KW-1185">Reference proteome</keyword>
<organism evidence="3 4">
    <name type="scientific">Streptomyces durmitorensis</name>
    <dbReference type="NCBI Taxonomy" id="319947"/>
    <lineage>
        <taxon>Bacteria</taxon>
        <taxon>Bacillati</taxon>
        <taxon>Actinomycetota</taxon>
        <taxon>Actinomycetes</taxon>
        <taxon>Kitasatosporales</taxon>
        <taxon>Streptomycetaceae</taxon>
        <taxon>Streptomyces</taxon>
    </lineage>
</organism>
<evidence type="ECO:0000256" key="2">
    <source>
        <dbReference type="SAM" id="Phobius"/>
    </source>
</evidence>
<reference evidence="3 4" key="1">
    <citation type="submission" date="2022-05" db="EMBL/GenBank/DDBJ databases">
        <authorList>
            <person name="Zhou X."/>
            <person name="Li K."/>
            <person name="Man Y."/>
        </authorList>
    </citation>
    <scope>NUCLEOTIDE SEQUENCE [LARGE SCALE GENOMIC DNA]</scope>
    <source>
        <strain evidence="3 4">MS405</strain>
    </source>
</reference>
<feature type="compositionally biased region" description="Low complexity" evidence="1">
    <location>
        <begin position="102"/>
        <end position="111"/>
    </location>
</feature>
<dbReference type="RefSeq" id="WP_249588188.1">
    <property type="nucleotide sequence ID" value="NZ_CP097289.1"/>
</dbReference>
<accession>A0ABY4PU51</accession>
<feature type="compositionally biased region" description="Basic and acidic residues" evidence="1">
    <location>
        <begin position="122"/>
        <end position="154"/>
    </location>
</feature>
<keyword evidence="2" id="KW-0812">Transmembrane</keyword>
<evidence type="ECO:0000313" key="4">
    <source>
        <dbReference type="Proteomes" id="UP000829992"/>
    </source>
</evidence>
<evidence type="ECO:0000256" key="1">
    <source>
        <dbReference type="SAM" id="MobiDB-lite"/>
    </source>
</evidence>
<dbReference type="EMBL" id="CP097289">
    <property type="protein sequence ID" value="UQT56734.1"/>
    <property type="molecule type" value="Genomic_DNA"/>
</dbReference>
<feature type="region of interest" description="Disordered" evidence="1">
    <location>
        <begin position="82"/>
        <end position="169"/>
    </location>
</feature>
<feature type="region of interest" description="Disordered" evidence="1">
    <location>
        <begin position="29"/>
        <end position="52"/>
    </location>
</feature>
<evidence type="ECO:0000313" key="3">
    <source>
        <dbReference type="EMBL" id="UQT56734.1"/>
    </source>
</evidence>
<feature type="transmembrane region" description="Helical" evidence="2">
    <location>
        <begin position="60"/>
        <end position="82"/>
    </location>
</feature>
<dbReference type="Proteomes" id="UP000829992">
    <property type="component" value="Chromosome"/>
</dbReference>
<proteinExistence type="predicted"/>
<protein>
    <submittedName>
        <fullName evidence="3">Uncharacterized protein</fullName>
    </submittedName>
</protein>
<sequence length="169" mass="17656">MNERVDAVLGEAVRSGAVDADAQSRAVAAFRSARDGGNHRARTRRRDDWRPSARGRALGSLRAAVGAVIASVLLGGVALASINASPTPDTSAPDRDRPSPPRTTAPAQRPASPTPPQAEQPGKAKDASKGKGKDKGKSKAPKESHNKHSKEPKNAKPPKPPKQPKPHTG</sequence>